<dbReference type="InterPro" id="IPR006121">
    <property type="entry name" value="HMA_dom"/>
</dbReference>
<name>A0A1G2D2R3_9BACT</name>
<dbReference type="Gene3D" id="3.30.70.100">
    <property type="match status" value="1"/>
</dbReference>
<protein>
    <recommendedName>
        <fullName evidence="1">HMA domain-containing protein</fullName>
    </recommendedName>
</protein>
<dbReference type="PRINTS" id="PR00946">
    <property type="entry name" value="HGSCAVENGER"/>
</dbReference>
<reference evidence="2 3" key="1">
    <citation type="journal article" date="2016" name="Nat. Commun.">
        <title>Thousands of microbial genomes shed light on interconnected biogeochemical processes in an aquifer system.</title>
        <authorList>
            <person name="Anantharaman K."/>
            <person name="Brown C.T."/>
            <person name="Hug L.A."/>
            <person name="Sharon I."/>
            <person name="Castelle C.J."/>
            <person name="Probst A.J."/>
            <person name="Thomas B.C."/>
            <person name="Singh A."/>
            <person name="Wilkins M.J."/>
            <person name="Karaoz U."/>
            <person name="Brodie E.L."/>
            <person name="Williams K.H."/>
            <person name="Hubbard S.S."/>
            <person name="Banfield J.F."/>
        </authorList>
    </citation>
    <scope>NUCLEOTIDE SEQUENCE [LARGE SCALE GENOMIC DNA]</scope>
</reference>
<dbReference type="STRING" id="1798661.A3D65_06165"/>
<comment type="caution">
    <text evidence="2">The sequence shown here is derived from an EMBL/GenBank/DDBJ whole genome shotgun (WGS) entry which is preliminary data.</text>
</comment>
<evidence type="ECO:0000313" key="3">
    <source>
        <dbReference type="Proteomes" id="UP000177996"/>
    </source>
</evidence>
<organism evidence="2 3">
    <name type="scientific">Candidatus Lloydbacteria bacterium RIFCSPHIGHO2_02_FULL_50_13</name>
    <dbReference type="NCBI Taxonomy" id="1798661"/>
    <lineage>
        <taxon>Bacteria</taxon>
        <taxon>Candidatus Lloydiibacteriota</taxon>
    </lineage>
</organism>
<dbReference type="CDD" id="cd00371">
    <property type="entry name" value="HMA"/>
    <property type="match status" value="1"/>
</dbReference>
<dbReference type="Proteomes" id="UP000177996">
    <property type="component" value="Unassembled WGS sequence"/>
</dbReference>
<dbReference type="GO" id="GO:0046872">
    <property type="term" value="F:metal ion binding"/>
    <property type="evidence" value="ECO:0007669"/>
    <property type="project" value="InterPro"/>
</dbReference>
<evidence type="ECO:0000259" key="1">
    <source>
        <dbReference type="PROSITE" id="PS50846"/>
    </source>
</evidence>
<feature type="domain" description="HMA" evidence="1">
    <location>
        <begin position="1"/>
        <end position="63"/>
    </location>
</feature>
<evidence type="ECO:0000313" key="2">
    <source>
        <dbReference type="EMBL" id="OGZ07936.1"/>
    </source>
</evidence>
<dbReference type="AlphaFoldDB" id="A0A1G2D2R3"/>
<dbReference type="SUPFAM" id="SSF55008">
    <property type="entry name" value="HMA, heavy metal-associated domain"/>
    <property type="match status" value="1"/>
</dbReference>
<dbReference type="PROSITE" id="PS50846">
    <property type="entry name" value="HMA_2"/>
    <property type="match status" value="1"/>
</dbReference>
<gene>
    <name evidence="2" type="ORF">A3D65_06165</name>
</gene>
<sequence>MDIEGMHCGACATGIQMVSEGIDGVSKVFVSYDAKNGDWEYDDMKTSKEKIVKEIEALGYKAK</sequence>
<accession>A0A1G2D2R3</accession>
<dbReference type="EMBL" id="MHLL01000049">
    <property type="protein sequence ID" value="OGZ07936.1"/>
    <property type="molecule type" value="Genomic_DNA"/>
</dbReference>
<proteinExistence type="predicted"/>
<dbReference type="Pfam" id="PF00403">
    <property type="entry name" value="HMA"/>
    <property type="match status" value="1"/>
</dbReference>
<dbReference type="InterPro" id="IPR001802">
    <property type="entry name" value="MerP/CopZ"/>
</dbReference>
<dbReference type="InterPro" id="IPR036163">
    <property type="entry name" value="HMA_dom_sf"/>
</dbReference>